<feature type="compositionally biased region" description="Low complexity" evidence="1">
    <location>
        <begin position="348"/>
        <end position="374"/>
    </location>
</feature>
<sequence>MASVSSDGSRATEGQALALDELLGDFEVKQRGLLLVAIDKAVDKAMKKQSEMLDAVKTKVEARHRQAVDELRDEMARTQPSFLDTVIGRTLSAENNAGLASWIADGALKEQALSYISKLRSHLEAGQGNAFRSDFEALLTVYMEYLKIPMTRGNRLNNRMEDLHEALYNKADYNDDLVNLVYRVRWGCQGVRSIGNARSHDATPLSESETLELCGCISAIGAAMPTLTLAFDVCKRKPDAPPLPSDAKLSMNGNSSGVDMAMLAQLRQAAGDSGGDQGSFDFDFIIQLMANNGINVNSAMQSPPQLFQDSQPNRVPSLPPGFSNGSLGLSSQGLFGSQGLSGQGLSGQGLSSQGLSSQGLSSQSLSSQSLSSQAPPLPPGPPGLDLNSLNLNSLNGLNLNGNSTQAPSLSRLGSIGSTTSNSSQQPPLPPGYNDNSGGVWSNPPLPTGSPQKQPPLPPGSESPLRSPHPLRAESPTKSASQPPLPPGADSPQKRMAQASSAGFVKKQSDVPTQAMLALVPTFTFYHDRPTELPKESDRVRKAMFARMLNHMDELPKATLCPLLPGHDPTCPLSHTYIEVMAYNPLYKRLICRQPSHYWGSQIQEDESCVCVHVDTGVTWDWMDESRDKRMYCARGSKCTNTKCIKSHSFEEMCWYNPSYKIKRCTVRAHDHIARARGTIAPPLDCSYYHIEEGKNADKREFTAEYDHVGKDIKMLFIERSHKPLADRLEAVRYARANNLNL</sequence>
<gene>
    <name evidence="2" type="ORF">PHYSODRAFT_359917</name>
</gene>
<evidence type="ECO:0000256" key="1">
    <source>
        <dbReference type="SAM" id="MobiDB-lite"/>
    </source>
</evidence>
<dbReference type="RefSeq" id="XP_009523171.1">
    <property type="nucleotide sequence ID" value="XM_009524876.1"/>
</dbReference>
<dbReference type="KEGG" id="psoj:PHYSODRAFT_359917"/>
<organism evidence="2 3">
    <name type="scientific">Phytophthora sojae (strain P6497)</name>
    <name type="common">Soybean stem and root rot agent</name>
    <name type="synonym">Phytophthora megasperma f. sp. glycines</name>
    <dbReference type="NCBI Taxonomy" id="1094619"/>
    <lineage>
        <taxon>Eukaryota</taxon>
        <taxon>Sar</taxon>
        <taxon>Stramenopiles</taxon>
        <taxon>Oomycota</taxon>
        <taxon>Peronosporomycetes</taxon>
        <taxon>Peronosporales</taxon>
        <taxon>Peronosporaceae</taxon>
        <taxon>Phytophthora</taxon>
    </lineage>
</organism>
<feature type="region of interest" description="Disordered" evidence="1">
    <location>
        <begin position="338"/>
        <end position="507"/>
    </location>
</feature>
<feature type="compositionally biased region" description="Polar residues" evidence="1">
    <location>
        <begin position="300"/>
        <end position="314"/>
    </location>
</feature>
<dbReference type="InParanoid" id="G4Z8A2"/>
<name>G4Z8A2_PHYSP</name>
<feature type="compositionally biased region" description="Low complexity" evidence="1">
    <location>
        <begin position="383"/>
        <end position="403"/>
    </location>
</feature>
<protein>
    <submittedName>
        <fullName evidence="2">Uncharacterized protein</fullName>
    </submittedName>
</protein>
<feature type="region of interest" description="Disordered" evidence="1">
    <location>
        <begin position="300"/>
        <end position="323"/>
    </location>
</feature>
<accession>G4Z8A2</accession>
<dbReference type="Proteomes" id="UP000002640">
    <property type="component" value="Unassembled WGS sequence"/>
</dbReference>
<reference evidence="2 3" key="1">
    <citation type="journal article" date="2006" name="Science">
        <title>Phytophthora genome sequences uncover evolutionary origins and mechanisms of pathogenesis.</title>
        <authorList>
            <person name="Tyler B.M."/>
            <person name="Tripathy S."/>
            <person name="Zhang X."/>
            <person name="Dehal P."/>
            <person name="Jiang R.H."/>
            <person name="Aerts A."/>
            <person name="Arredondo F.D."/>
            <person name="Baxter L."/>
            <person name="Bensasson D."/>
            <person name="Beynon J.L."/>
            <person name="Chapman J."/>
            <person name="Damasceno C.M."/>
            <person name="Dorrance A.E."/>
            <person name="Dou D."/>
            <person name="Dickerman A.W."/>
            <person name="Dubchak I.L."/>
            <person name="Garbelotto M."/>
            <person name="Gijzen M."/>
            <person name="Gordon S.G."/>
            <person name="Govers F."/>
            <person name="Grunwald N.J."/>
            <person name="Huang W."/>
            <person name="Ivors K.L."/>
            <person name="Jones R.W."/>
            <person name="Kamoun S."/>
            <person name="Krampis K."/>
            <person name="Lamour K.H."/>
            <person name="Lee M.K."/>
            <person name="McDonald W.H."/>
            <person name="Medina M."/>
            <person name="Meijer H.J."/>
            <person name="Nordberg E.K."/>
            <person name="Maclean D.J."/>
            <person name="Ospina-Giraldo M.D."/>
            <person name="Morris P.F."/>
            <person name="Phuntumart V."/>
            <person name="Putnam N.H."/>
            <person name="Rash S."/>
            <person name="Rose J.K."/>
            <person name="Sakihama Y."/>
            <person name="Salamov A.A."/>
            <person name="Savidor A."/>
            <person name="Scheuring C.F."/>
            <person name="Smith B.M."/>
            <person name="Sobral B.W."/>
            <person name="Terry A."/>
            <person name="Torto-Alalibo T.A."/>
            <person name="Win J."/>
            <person name="Xu Z."/>
            <person name="Zhang H."/>
            <person name="Grigoriev I.V."/>
            <person name="Rokhsar D.S."/>
            <person name="Boore J.L."/>
        </authorList>
    </citation>
    <scope>NUCLEOTIDE SEQUENCE [LARGE SCALE GENOMIC DNA]</scope>
    <source>
        <strain evidence="2 3">P6497</strain>
    </source>
</reference>
<dbReference type="AlphaFoldDB" id="G4Z8A2"/>
<evidence type="ECO:0000313" key="2">
    <source>
        <dbReference type="EMBL" id="EGZ20454.1"/>
    </source>
</evidence>
<proteinExistence type="predicted"/>
<dbReference type="GeneID" id="20650082"/>
<evidence type="ECO:0000313" key="3">
    <source>
        <dbReference type="Proteomes" id="UP000002640"/>
    </source>
</evidence>
<dbReference type="OMA" id="DESCVCV"/>
<dbReference type="EMBL" id="JH159153">
    <property type="protein sequence ID" value="EGZ20454.1"/>
    <property type="molecule type" value="Genomic_DNA"/>
</dbReference>
<feature type="compositionally biased region" description="Pro residues" evidence="1">
    <location>
        <begin position="443"/>
        <end position="460"/>
    </location>
</feature>
<dbReference type="STRING" id="1094619.G4Z8A2"/>
<keyword evidence="3" id="KW-1185">Reference proteome</keyword>
<feature type="compositionally biased region" description="Polar residues" evidence="1">
    <location>
        <begin position="415"/>
        <end position="425"/>
    </location>
</feature>